<sequence>MVRVLLALDDDIPQARAQTNAIKDIVEPAGSAEVYILHVFGDNPEGASVQQVEAVREARERLESDKVDVHLLEASGSPSDEILRFADEYDVDQICVGGRKRSPAGKALFGSVTQDIILGTHRPVLVCGSAAEDEE</sequence>
<gene>
    <name evidence="3" type="ORF">OS889_08110</name>
</gene>
<dbReference type="PRINTS" id="PR01438">
    <property type="entry name" value="UNVRSLSTRESS"/>
</dbReference>
<evidence type="ECO:0000313" key="4">
    <source>
        <dbReference type="Proteomes" id="UP001570511"/>
    </source>
</evidence>
<dbReference type="EMBL" id="JBGNYA010000001">
    <property type="protein sequence ID" value="MFA1610965.1"/>
    <property type="molecule type" value="Genomic_DNA"/>
</dbReference>
<keyword evidence="4" id="KW-1185">Reference proteome</keyword>
<dbReference type="SUPFAM" id="SSF52402">
    <property type="entry name" value="Adenine nucleotide alpha hydrolases-like"/>
    <property type="match status" value="1"/>
</dbReference>
<protein>
    <submittedName>
        <fullName evidence="3">Universal stress protein</fullName>
    </submittedName>
</protein>
<dbReference type="Gene3D" id="3.40.50.620">
    <property type="entry name" value="HUPs"/>
    <property type="match status" value="1"/>
</dbReference>
<reference evidence="3 4" key="1">
    <citation type="submission" date="2024-08" db="EMBL/GenBank/DDBJ databases">
        <title>Halobellus sp. MBLA0158 whole genome sequence.</title>
        <authorList>
            <person name="Hwang C.Y."/>
            <person name="Cho E.-S."/>
            <person name="Seo M.-J."/>
        </authorList>
    </citation>
    <scope>NUCLEOTIDE SEQUENCE [LARGE SCALE GENOMIC DNA]</scope>
    <source>
        <strain evidence="3 4">MBLA0158</strain>
    </source>
</reference>
<evidence type="ECO:0000259" key="2">
    <source>
        <dbReference type="Pfam" id="PF00582"/>
    </source>
</evidence>
<dbReference type="PANTHER" id="PTHR46268">
    <property type="entry name" value="STRESS RESPONSE PROTEIN NHAX"/>
    <property type="match status" value="1"/>
</dbReference>
<dbReference type="CDD" id="cd00293">
    <property type="entry name" value="USP-like"/>
    <property type="match status" value="1"/>
</dbReference>
<dbReference type="RefSeq" id="WP_372388865.1">
    <property type="nucleotide sequence ID" value="NZ_JBGNYA010000001.1"/>
</dbReference>
<comment type="caution">
    <text evidence="3">The sequence shown here is derived from an EMBL/GenBank/DDBJ whole genome shotgun (WGS) entry which is preliminary data.</text>
</comment>
<dbReference type="AlphaFoldDB" id="A0ABD5MAM6"/>
<dbReference type="InterPro" id="IPR006015">
    <property type="entry name" value="Universal_stress_UspA"/>
</dbReference>
<dbReference type="InterPro" id="IPR006016">
    <property type="entry name" value="UspA"/>
</dbReference>
<evidence type="ECO:0000256" key="1">
    <source>
        <dbReference type="ARBA" id="ARBA00008791"/>
    </source>
</evidence>
<name>A0ABD5MAM6_9EURY</name>
<comment type="similarity">
    <text evidence="1">Belongs to the universal stress protein A family.</text>
</comment>
<accession>A0ABD5MAM6</accession>
<dbReference type="Proteomes" id="UP001570511">
    <property type="component" value="Unassembled WGS sequence"/>
</dbReference>
<proteinExistence type="inferred from homology"/>
<dbReference type="InterPro" id="IPR014729">
    <property type="entry name" value="Rossmann-like_a/b/a_fold"/>
</dbReference>
<feature type="domain" description="UspA" evidence="2">
    <location>
        <begin position="3"/>
        <end position="127"/>
    </location>
</feature>
<dbReference type="Pfam" id="PF00582">
    <property type="entry name" value="Usp"/>
    <property type="match status" value="1"/>
</dbReference>
<dbReference type="PANTHER" id="PTHR46268:SF6">
    <property type="entry name" value="UNIVERSAL STRESS PROTEIN UP12"/>
    <property type="match status" value="1"/>
</dbReference>
<evidence type="ECO:0000313" key="3">
    <source>
        <dbReference type="EMBL" id="MFA1610965.1"/>
    </source>
</evidence>
<organism evidence="3 4">
    <name type="scientific">Halobellus rubicundus</name>
    <dbReference type="NCBI Taxonomy" id="2996466"/>
    <lineage>
        <taxon>Archaea</taxon>
        <taxon>Methanobacteriati</taxon>
        <taxon>Methanobacteriota</taxon>
        <taxon>Stenosarchaea group</taxon>
        <taxon>Halobacteria</taxon>
        <taxon>Halobacteriales</taxon>
        <taxon>Haloferacaceae</taxon>
        <taxon>Halobellus</taxon>
    </lineage>
</organism>